<dbReference type="Pfam" id="PF00092">
    <property type="entry name" value="VWA"/>
    <property type="match status" value="1"/>
</dbReference>
<dbReference type="Gene3D" id="3.40.50.410">
    <property type="entry name" value="von Willebrand factor, type A domain"/>
    <property type="match status" value="1"/>
</dbReference>
<dbReference type="PROSITE" id="PS50234">
    <property type="entry name" value="VWFA"/>
    <property type="match status" value="1"/>
</dbReference>
<evidence type="ECO:0000259" key="1">
    <source>
        <dbReference type="PROSITE" id="PS50234"/>
    </source>
</evidence>
<keyword evidence="3" id="KW-1185">Reference proteome</keyword>
<dbReference type="PANTHER" id="PTHR22588">
    <property type="entry name" value="VWFA DOMAIN-CONTAINING PROTEIN"/>
    <property type="match status" value="1"/>
</dbReference>
<dbReference type="SUPFAM" id="SSF53300">
    <property type="entry name" value="vWA-like"/>
    <property type="match status" value="1"/>
</dbReference>
<evidence type="ECO:0000313" key="2">
    <source>
        <dbReference type="EMBL" id="KAK2174915.1"/>
    </source>
</evidence>
<dbReference type="Proteomes" id="UP001209878">
    <property type="component" value="Unassembled WGS sequence"/>
</dbReference>
<comment type="caution">
    <text evidence="2">The sequence shown here is derived from an EMBL/GenBank/DDBJ whole genome shotgun (WGS) entry which is preliminary data.</text>
</comment>
<accession>A0AAD9KQC9</accession>
<gene>
    <name evidence="2" type="ORF">NP493_767g00011</name>
</gene>
<dbReference type="PANTHER" id="PTHR22588:SF3">
    <property type="entry name" value="VWFA DOMAIN-CONTAINING PROTEIN"/>
    <property type="match status" value="1"/>
</dbReference>
<evidence type="ECO:0000313" key="3">
    <source>
        <dbReference type="Proteomes" id="UP001209878"/>
    </source>
</evidence>
<sequence>MPVRVADPYRNSVWSPCTEDCGWGTRSRDNEFNNETQTINCHTLACPAVKGECRGDIVFILDSSGSIGDFNWHIAKQFAIDVMRGLKVGANQSHIGSIIYSPEVEVVFNLTQFDEVADIEDNMWSMPYISGTTNTADGLEALTVMVKDHGRGDAQPIAILLTDGISNVDANLAVPNAEYAKDNNIVLFVVGEYCECDGWYCECDGWYCECDGWYCECGGWYCECGGWYCECDGWNCECDGWYCECGGWYCECGGWYCECDGWYCECGGWYCECDGWYCECDGWYCECDGWYCECGGWYCECDGWYCECDGWYCECAAGTVSVTVGTVSVTVGSVSVTAGTVSVTVGTVSVTVGTVSVAAGTVSGGWYCECEVVL</sequence>
<protein>
    <recommendedName>
        <fullName evidence="1">VWFA domain-containing protein</fullName>
    </recommendedName>
</protein>
<organism evidence="2 3">
    <name type="scientific">Ridgeia piscesae</name>
    <name type="common">Tubeworm</name>
    <dbReference type="NCBI Taxonomy" id="27915"/>
    <lineage>
        <taxon>Eukaryota</taxon>
        <taxon>Metazoa</taxon>
        <taxon>Spiralia</taxon>
        <taxon>Lophotrochozoa</taxon>
        <taxon>Annelida</taxon>
        <taxon>Polychaeta</taxon>
        <taxon>Sedentaria</taxon>
        <taxon>Canalipalpata</taxon>
        <taxon>Sabellida</taxon>
        <taxon>Siboglinidae</taxon>
        <taxon>Ridgeia</taxon>
    </lineage>
</organism>
<feature type="domain" description="VWFA" evidence="1">
    <location>
        <begin position="56"/>
        <end position="191"/>
    </location>
</feature>
<dbReference type="CDD" id="cd01450">
    <property type="entry name" value="vWFA_subfamily_ECM"/>
    <property type="match status" value="1"/>
</dbReference>
<reference evidence="2" key="1">
    <citation type="journal article" date="2023" name="Mol. Biol. Evol.">
        <title>Third-Generation Sequencing Reveals the Adaptive Role of the Epigenome in Three Deep-Sea Polychaetes.</title>
        <authorList>
            <person name="Perez M."/>
            <person name="Aroh O."/>
            <person name="Sun Y."/>
            <person name="Lan Y."/>
            <person name="Juniper S.K."/>
            <person name="Young C.R."/>
            <person name="Angers B."/>
            <person name="Qian P.Y."/>
        </authorList>
    </citation>
    <scope>NUCLEOTIDE SEQUENCE</scope>
    <source>
        <strain evidence="2">R07B-5</strain>
    </source>
</reference>
<dbReference type="AlphaFoldDB" id="A0AAD9KQC9"/>
<dbReference type="InterPro" id="IPR052229">
    <property type="entry name" value="Collagen-VI/PIF"/>
</dbReference>
<proteinExistence type="predicted"/>
<dbReference type="SMART" id="SM00327">
    <property type="entry name" value="VWA"/>
    <property type="match status" value="1"/>
</dbReference>
<dbReference type="InterPro" id="IPR036465">
    <property type="entry name" value="vWFA_dom_sf"/>
</dbReference>
<dbReference type="EMBL" id="JAODUO010000766">
    <property type="protein sequence ID" value="KAK2174915.1"/>
    <property type="molecule type" value="Genomic_DNA"/>
</dbReference>
<dbReference type="InterPro" id="IPR002035">
    <property type="entry name" value="VWF_A"/>
</dbReference>
<name>A0AAD9KQC9_RIDPI</name>
<dbReference type="PRINTS" id="PR00453">
    <property type="entry name" value="VWFADOMAIN"/>
</dbReference>